<keyword evidence="2" id="KW-0732">Signal</keyword>
<evidence type="ECO:0000256" key="2">
    <source>
        <dbReference type="SAM" id="SignalP"/>
    </source>
</evidence>
<feature type="chain" id="PRO_5018271457" description="PknH-like extracellular domain-containing protein" evidence="2">
    <location>
        <begin position="16"/>
        <end position="216"/>
    </location>
</feature>
<dbReference type="EMBL" id="RFFH01000001">
    <property type="protein sequence ID" value="RMI35351.1"/>
    <property type="molecule type" value="Genomic_DNA"/>
</dbReference>
<evidence type="ECO:0000256" key="1">
    <source>
        <dbReference type="SAM" id="MobiDB-lite"/>
    </source>
</evidence>
<evidence type="ECO:0008006" key="5">
    <source>
        <dbReference type="Google" id="ProtNLM"/>
    </source>
</evidence>
<name>A0A3M2LCU1_9NOCA</name>
<feature type="region of interest" description="Disordered" evidence="1">
    <location>
        <begin position="1"/>
        <end position="21"/>
    </location>
</feature>
<comment type="caution">
    <text evidence="3">The sequence shown here is derived from an EMBL/GenBank/DDBJ whole genome shotgun (WGS) entry which is preliminary data.</text>
</comment>
<sequence>MALSFTAAGSPAAQAAPTAPTCTNTPNSYTAGWQSGWATYQAAQSGGSGSSSGSSTGSASGSATLSQTADLPITINAPIAHVFAVYSNLQNDIGRHPFLQAIYTHSVCSDGVTTTTDFTALENIPMGSATYPAQTEAQQNVVAAGYYYTTDSYDEPGVITHQKVTFVDNGNGTTSVNEHLTFVTNALLESFTVENGVASHQQCQAAIKRDIENGTL</sequence>
<feature type="signal peptide" evidence="2">
    <location>
        <begin position="1"/>
        <end position="15"/>
    </location>
</feature>
<keyword evidence="4" id="KW-1185">Reference proteome</keyword>
<dbReference type="Proteomes" id="UP000279275">
    <property type="component" value="Unassembled WGS sequence"/>
</dbReference>
<proteinExistence type="predicted"/>
<evidence type="ECO:0000313" key="4">
    <source>
        <dbReference type="Proteomes" id="UP000279275"/>
    </source>
</evidence>
<gene>
    <name evidence="3" type="ORF">EBN03_03470</name>
</gene>
<reference evidence="3 4" key="1">
    <citation type="submission" date="2018-10" db="EMBL/GenBank/DDBJ databases">
        <title>Isolation from cow dung.</title>
        <authorList>
            <person name="Ling L."/>
        </authorList>
    </citation>
    <scope>NUCLEOTIDE SEQUENCE [LARGE SCALE GENOMIC DNA]</scope>
    <source>
        <strain evidence="3 4">NEAU-LL90</strain>
    </source>
</reference>
<dbReference type="AlphaFoldDB" id="A0A3M2LCU1"/>
<accession>A0A3M2LCU1</accession>
<evidence type="ECO:0000313" key="3">
    <source>
        <dbReference type="EMBL" id="RMI35351.1"/>
    </source>
</evidence>
<organism evidence="3 4">
    <name type="scientific">Nocardia stercoris</name>
    <dbReference type="NCBI Taxonomy" id="2483361"/>
    <lineage>
        <taxon>Bacteria</taxon>
        <taxon>Bacillati</taxon>
        <taxon>Actinomycetota</taxon>
        <taxon>Actinomycetes</taxon>
        <taxon>Mycobacteriales</taxon>
        <taxon>Nocardiaceae</taxon>
        <taxon>Nocardia</taxon>
    </lineage>
</organism>
<protein>
    <recommendedName>
        <fullName evidence="5">PknH-like extracellular domain-containing protein</fullName>
    </recommendedName>
</protein>
<feature type="region of interest" description="Disordered" evidence="1">
    <location>
        <begin position="44"/>
        <end position="63"/>
    </location>
</feature>